<sequence>MNSFKFILNLAMLLVIFLSMKVAATARVPSWKIEPHQEEAYGRLLYIVNDRPRSHNYIVVPPPPPPY</sequence>
<feature type="chain" id="PRO_5017275499" description="Transmembrane protein" evidence="1">
    <location>
        <begin position="27"/>
        <end position="67"/>
    </location>
</feature>
<comment type="caution">
    <text evidence="2">The sequence shown here is derived from an EMBL/GenBank/DDBJ whole genome shotgun (WGS) entry which is preliminary data.</text>
</comment>
<evidence type="ECO:0000313" key="2">
    <source>
        <dbReference type="EMBL" id="RHN65705.1"/>
    </source>
</evidence>
<feature type="signal peptide" evidence="1">
    <location>
        <begin position="1"/>
        <end position="26"/>
    </location>
</feature>
<reference evidence="2" key="1">
    <citation type="journal article" date="2018" name="Nat. Plants">
        <title>Whole-genome landscape of Medicago truncatula symbiotic genes.</title>
        <authorList>
            <person name="Pecrix Y."/>
            <person name="Gamas P."/>
            <person name="Carrere S."/>
        </authorList>
    </citation>
    <scope>NUCLEOTIDE SEQUENCE</scope>
    <source>
        <tissue evidence="2">Leaves</tissue>
    </source>
</reference>
<proteinExistence type="predicted"/>
<dbReference type="Gramene" id="rna13578">
    <property type="protein sequence ID" value="RHN65705.1"/>
    <property type="gene ID" value="gene13578"/>
</dbReference>
<dbReference type="AlphaFoldDB" id="A0A396IP90"/>
<protein>
    <recommendedName>
        <fullName evidence="3">Transmembrane protein</fullName>
    </recommendedName>
</protein>
<dbReference type="Proteomes" id="UP000265566">
    <property type="component" value="Chromosome 3"/>
</dbReference>
<keyword evidence="1" id="KW-0732">Signal</keyword>
<evidence type="ECO:0008006" key="3">
    <source>
        <dbReference type="Google" id="ProtNLM"/>
    </source>
</evidence>
<dbReference type="EMBL" id="PSQE01000003">
    <property type="protein sequence ID" value="RHN65705.1"/>
    <property type="molecule type" value="Genomic_DNA"/>
</dbReference>
<gene>
    <name evidence="2" type="ORF">MtrunA17_Chr3g0082851</name>
</gene>
<organism evidence="2">
    <name type="scientific">Medicago truncatula</name>
    <name type="common">Barrel medic</name>
    <name type="synonym">Medicago tribuloides</name>
    <dbReference type="NCBI Taxonomy" id="3880"/>
    <lineage>
        <taxon>Eukaryota</taxon>
        <taxon>Viridiplantae</taxon>
        <taxon>Streptophyta</taxon>
        <taxon>Embryophyta</taxon>
        <taxon>Tracheophyta</taxon>
        <taxon>Spermatophyta</taxon>
        <taxon>Magnoliopsida</taxon>
        <taxon>eudicotyledons</taxon>
        <taxon>Gunneridae</taxon>
        <taxon>Pentapetalae</taxon>
        <taxon>rosids</taxon>
        <taxon>fabids</taxon>
        <taxon>Fabales</taxon>
        <taxon>Fabaceae</taxon>
        <taxon>Papilionoideae</taxon>
        <taxon>50 kb inversion clade</taxon>
        <taxon>NPAAA clade</taxon>
        <taxon>Hologalegina</taxon>
        <taxon>IRL clade</taxon>
        <taxon>Trifolieae</taxon>
        <taxon>Medicago</taxon>
    </lineage>
</organism>
<accession>A0A396IP90</accession>
<evidence type="ECO:0000256" key="1">
    <source>
        <dbReference type="SAM" id="SignalP"/>
    </source>
</evidence>
<name>A0A396IP90_MEDTR</name>